<comment type="caution">
    <text evidence="1">The sequence shown here is derived from an EMBL/GenBank/DDBJ whole genome shotgun (WGS) entry which is preliminary data.</text>
</comment>
<gene>
    <name evidence="1" type="ORF">PLEPLA_LOCUS32760</name>
</gene>
<protein>
    <submittedName>
        <fullName evidence="1">Uncharacterized protein</fullName>
    </submittedName>
</protein>
<sequence>MSRFDLPSWKLVCQEANARLTSFIHRADSGSMKLSLHSMDVLKIVLFIFEAVLLTDCARGPPRVSAKVAHRQSARLGSAIKLPCPVEGDPPP</sequence>
<dbReference type="EMBL" id="CADEAL010003535">
    <property type="protein sequence ID" value="CAB1445030.1"/>
    <property type="molecule type" value="Genomic_DNA"/>
</dbReference>
<accession>A0A9N7V8Y9</accession>
<name>A0A9N7V8Y9_PLEPL</name>
<organism evidence="1 2">
    <name type="scientific">Pleuronectes platessa</name>
    <name type="common">European plaice</name>
    <dbReference type="NCBI Taxonomy" id="8262"/>
    <lineage>
        <taxon>Eukaryota</taxon>
        <taxon>Metazoa</taxon>
        <taxon>Chordata</taxon>
        <taxon>Craniata</taxon>
        <taxon>Vertebrata</taxon>
        <taxon>Euteleostomi</taxon>
        <taxon>Actinopterygii</taxon>
        <taxon>Neopterygii</taxon>
        <taxon>Teleostei</taxon>
        <taxon>Neoteleostei</taxon>
        <taxon>Acanthomorphata</taxon>
        <taxon>Carangaria</taxon>
        <taxon>Pleuronectiformes</taxon>
        <taxon>Pleuronectoidei</taxon>
        <taxon>Pleuronectidae</taxon>
        <taxon>Pleuronectes</taxon>
    </lineage>
</organism>
<dbReference type="AlphaFoldDB" id="A0A9N7V8Y9"/>
<evidence type="ECO:0000313" key="1">
    <source>
        <dbReference type="EMBL" id="CAB1445030.1"/>
    </source>
</evidence>
<reference evidence="1" key="1">
    <citation type="submission" date="2020-03" db="EMBL/GenBank/DDBJ databases">
        <authorList>
            <person name="Weist P."/>
        </authorList>
    </citation>
    <scope>NUCLEOTIDE SEQUENCE</scope>
</reference>
<keyword evidence="2" id="KW-1185">Reference proteome</keyword>
<evidence type="ECO:0000313" key="2">
    <source>
        <dbReference type="Proteomes" id="UP001153269"/>
    </source>
</evidence>
<dbReference type="Proteomes" id="UP001153269">
    <property type="component" value="Unassembled WGS sequence"/>
</dbReference>
<proteinExistence type="predicted"/>